<feature type="region of interest" description="Disordered" evidence="3">
    <location>
        <begin position="1"/>
        <end position="25"/>
    </location>
</feature>
<sequence length="244" mass="26793">MRLLPATPKVQSRNTTMTSQNSMPQSVQSVRDVVDVLEFERQRSQNSKPGIATVAAKNLQITAKIPEDESCCVVLSVDDDLVNQQVMKSLLASSPYDLKVAVHGGEALNFLRENPLPALVLLEVMMPGLSGTDVLRTLRKSYPAEILPIIMVSAKGDKDTIVRCLKIGANDFVQKPFGQAEVIARIELQLKLTKAYRHPNTWMRPAKPKEKVIAPEFFQGVLPDDLVSALLDASKKSASSTAKE</sequence>
<evidence type="ECO:0000259" key="4">
    <source>
        <dbReference type="PROSITE" id="PS50110"/>
    </source>
</evidence>
<dbReference type="GO" id="GO:0000160">
    <property type="term" value="P:phosphorelay signal transduction system"/>
    <property type="evidence" value="ECO:0007669"/>
    <property type="project" value="InterPro"/>
</dbReference>
<gene>
    <name evidence="5" type="ORF">EVOR1521_LOCUS12763</name>
</gene>
<evidence type="ECO:0000313" key="5">
    <source>
        <dbReference type="EMBL" id="CAJ1386401.1"/>
    </source>
</evidence>
<keyword evidence="1" id="KW-0597">Phosphoprotein</keyword>
<evidence type="ECO:0000256" key="3">
    <source>
        <dbReference type="SAM" id="MobiDB-lite"/>
    </source>
</evidence>
<dbReference type="PROSITE" id="PS50110">
    <property type="entry name" value="RESPONSE_REGULATORY"/>
    <property type="match status" value="1"/>
</dbReference>
<evidence type="ECO:0000256" key="1">
    <source>
        <dbReference type="ARBA" id="ARBA00022553"/>
    </source>
</evidence>
<evidence type="ECO:0000256" key="2">
    <source>
        <dbReference type="PROSITE-ProRule" id="PRU00169"/>
    </source>
</evidence>
<reference evidence="5" key="1">
    <citation type="submission" date="2023-08" db="EMBL/GenBank/DDBJ databases">
        <authorList>
            <person name="Chen Y."/>
            <person name="Shah S."/>
            <person name="Dougan E. K."/>
            <person name="Thang M."/>
            <person name="Chan C."/>
        </authorList>
    </citation>
    <scope>NUCLEOTIDE SEQUENCE</scope>
</reference>
<keyword evidence="6" id="KW-1185">Reference proteome</keyword>
<feature type="non-terminal residue" evidence="5">
    <location>
        <position position="244"/>
    </location>
</feature>
<dbReference type="AlphaFoldDB" id="A0AA36N0M2"/>
<dbReference type="Pfam" id="PF00072">
    <property type="entry name" value="Response_reg"/>
    <property type="match status" value="1"/>
</dbReference>
<feature type="domain" description="Response regulatory" evidence="4">
    <location>
        <begin position="73"/>
        <end position="190"/>
    </location>
</feature>
<dbReference type="InterPro" id="IPR011006">
    <property type="entry name" value="CheY-like_superfamily"/>
</dbReference>
<proteinExistence type="predicted"/>
<evidence type="ECO:0000313" key="6">
    <source>
        <dbReference type="Proteomes" id="UP001178507"/>
    </source>
</evidence>
<dbReference type="PANTHER" id="PTHR44591:SF3">
    <property type="entry name" value="RESPONSE REGULATORY DOMAIN-CONTAINING PROTEIN"/>
    <property type="match status" value="1"/>
</dbReference>
<dbReference type="InterPro" id="IPR001789">
    <property type="entry name" value="Sig_transdc_resp-reg_receiver"/>
</dbReference>
<dbReference type="SUPFAM" id="SSF52172">
    <property type="entry name" value="CheY-like"/>
    <property type="match status" value="1"/>
</dbReference>
<accession>A0AA36N0M2</accession>
<dbReference type="InterPro" id="IPR050595">
    <property type="entry name" value="Bact_response_regulator"/>
</dbReference>
<dbReference type="SMART" id="SM00448">
    <property type="entry name" value="REC"/>
    <property type="match status" value="1"/>
</dbReference>
<dbReference type="Proteomes" id="UP001178507">
    <property type="component" value="Unassembled WGS sequence"/>
</dbReference>
<feature type="compositionally biased region" description="Polar residues" evidence="3">
    <location>
        <begin position="9"/>
        <end position="24"/>
    </location>
</feature>
<dbReference type="EMBL" id="CAUJNA010001363">
    <property type="protein sequence ID" value="CAJ1386401.1"/>
    <property type="molecule type" value="Genomic_DNA"/>
</dbReference>
<comment type="caution">
    <text evidence="2">Lacks conserved residue(s) required for the propagation of feature annotation.</text>
</comment>
<name>A0AA36N0M2_9DINO</name>
<protein>
    <recommendedName>
        <fullName evidence="4">Response regulatory domain-containing protein</fullName>
    </recommendedName>
</protein>
<comment type="caution">
    <text evidence="5">The sequence shown here is derived from an EMBL/GenBank/DDBJ whole genome shotgun (WGS) entry which is preliminary data.</text>
</comment>
<dbReference type="Gene3D" id="3.40.50.2300">
    <property type="match status" value="1"/>
</dbReference>
<dbReference type="PANTHER" id="PTHR44591">
    <property type="entry name" value="STRESS RESPONSE REGULATOR PROTEIN 1"/>
    <property type="match status" value="1"/>
</dbReference>
<organism evidence="5 6">
    <name type="scientific">Effrenium voratum</name>
    <dbReference type="NCBI Taxonomy" id="2562239"/>
    <lineage>
        <taxon>Eukaryota</taxon>
        <taxon>Sar</taxon>
        <taxon>Alveolata</taxon>
        <taxon>Dinophyceae</taxon>
        <taxon>Suessiales</taxon>
        <taxon>Symbiodiniaceae</taxon>
        <taxon>Effrenium</taxon>
    </lineage>
</organism>